<sequence>MEEKLNNKYREIAEIVNEMIPESWEIVHIYAQISDTGGGVYFYYKSERYNDFVYSLEITRLYNVDGEQYDEKEYEFYKLAEELQELFKANKQELWYSFTMSLQNTGEFKIHFDYTDWFETEYGFGDQMIIWKYKYLDEKPKDEKLQRVIDKYLFEYPKNPI</sequence>
<dbReference type="SUPFAM" id="SSF160424">
    <property type="entry name" value="BH3703-like"/>
    <property type="match status" value="1"/>
</dbReference>
<gene>
    <name evidence="1" type="ORF">HB850_10440</name>
</gene>
<organism evidence="1 2">
    <name type="scientific">Listeria newyorkensis</name>
    <dbReference type="NCBI Taxonomy" id="1497681"/>
    <lineage>
        <taxon>Bacteria</taxon>
        <taxon>Bacillati</taxon>
        <taxon>Bacillota</taxon>
        <taxon>Bacilli</taxon>
        <taxon>Bacillales</taxon>
        <taxon>Listeriaceae</taxon>
        <taxon>Listeria</taxon>
    </lineage>
</organism>
<evidence type="ECO:0000313" key="1">
    <source>
        <dbReference type="EMBL" id="MBC1458177.1"/>
    </source>
</evidence>
<accession>A0A841Z026</accession>
<name>A0A841Z026_9LIST</name>
<dbReference type="AlphaFoldDB" id="A0A841Z026"/>
<dbReference type="RefSeq" id="WP_185389386.1">
    <property type="nucleotide sequence ID" value="NZ_JAARQN010000009.1"/>
</dbReference>
<dbReference type="EMBL" id="JAARQN010000009">
    <property type="protein sequence ID" value="MBC1458177.1"/>
    <property type="molecule type" value="Genomic_DNA"/>
</dbReference>
<protein>
    <submittedName>
        <fullName evidence="1">DUF600 family protein</fullName>
    </submittedName>
</protein>
<proteinExistence type="predicted"/>
<comment type="caution">
    <text evidence="1">The sequence shown here is derived from an EMBL/GenBank/DDBJ whole genome shotgun (WGS) entry which is preliminary data.</text>
</comment>
<dbReference type="Proteomes" id="UP000569903">
    <property type="component" value="Unassembled WGS sequence"/>
</dbReference>
<reference evidence="1 2" key="1">
    <citation type="submission" date="2020-03" db="EMBL/GenBank/DDBJ databases">
        <title>Soil Listeria distribution.</title>
        <authorList>
            <person name="Liao J."/>
            <person name="Wiedmann M."/>
        </authorList>
    </citation>
    <scope>NUCLEOTIDE SEQUENCE [LARGE SCALE GENOMIC DNA]</scope>
    <source>
        <strain evidence="1 2">FSL L7-1614</strain>
    </source>
</reference>
<dbReference type="Gene3D" id="3.30.500.20">
    <property type="entry name" value="BH3703-like domains"/>
    <property type="match status" value="1"/>
</dbReference>
<dbReference type="NCBIfam" id="TIGR01741">
    <property type="entry name" value="staph_tand_hypo"/>
    <property type="match status" value="1"/>
</dbReference>
<dbReference type="InterPro" id="IPR006728">
    <property type="entry name" value="YezG-like"/>
</dbReference>
<dbReference type="Pfam" id="PF04634">
    <property type="entry name" value="YezG-like"/>
    <property type="match status" value="1"/>
</dbReference>
<dbReference type="InterPro" id="IPR036170">
    <property type="entry name" value="YezG-like_sf"/>
</dbReference>
<evidence type="ECO:0000313" key="2">
    <source>
        <dbReference type="Proteomes" id="UP000569903"/>
    </source>
</evidence>